<protein>
    <submittedName>
        <fullName evidence="1">Uncharacterized protein</fullName>
    </submittedName>
</protein>
<dbReference type="OrthoDB" id="5871893at2759"/>
<reference evidence="2" key="1">
    <citation type="submission" date="2021-01" db="EMBL/GenBank/DDBJ databases">
        <title>Caligus Genome Assembly.</title>
        <authorList>
            <person name="Gallardo-Escarate C."/>
        </authorList>
    </citation>
    <scope>NUCLEOTIDE SEQUENCE [LARGE SCALE GENOMIC DNA]</scope>
</reference>
<name>A0A7T8KCZ0_CALRO</name>
<dbReference type="Proteomes" id="UP000595437">
    <property type="component" value="Chromosome 4"/>
</dbReference>
<keyword evidence="2" id="KW-1185">Reference proteome</keyword>
<dbReference type="EMBL" id="CP045893">
    <property type="protein sequence ID" value="QQP53626.1"/>
    <property type="molecule type" value="Genomic_DNA"/>
</dbReference>
<dbReference type="AlphaFoldDB" id="A0A7T8KCZ0"/>
<dbReference type="InterPro" id="IPR036388">
    <property type="entry name" value="WH-like_DNA-bd_sf"/>
</dbReference>
<proteinExistence type="predicted"/>
<evidence type="ECO:0000313" key="2">
    <source>
        <dbReference type="Proteomes" id="UP000595437"/>
    </source>
</evidence>
<accession>A0A7T8KCZ0</accession>
<dbReference type="Gene3D" id="1.10.10.10">
    <property type="entry name" value="Winged helix-like DNA-binding domain superfamily/Winged helix DNA-binding domain"/>
    <property type="match status" value="1"/>
</dbReference>
<evidence type="ECO:0000313" key="1">
    <source>
        <dbReference type="EMBL" id="QQP53626.1"/>
    </source>
</evidence>
<gene>
    <name evidence="1" type="ORF">FKW44_006161</name>
</gene>
<sequence>ITILIIEQKRRDAVLELFQAGHGAQDIIKLLHYPKFTVYDIIKRVKANREYSRKVHNSRSDRISLRGSWLG</sequence>
<feature type="non-terminal residue" evidence="1">
    <location>
        <position position="1"/>
    </location>
</feature>
<organism evidence="1 2">
    <name type="scientific">Caligus rogercresseyi</name>
    <name type="common">Sea louse</name>
    <dbReference type="NCBI Taxonomy" id="217165"/>
    <lineage>
        <taxon>Eukaryota</taxon>
        <taxon>Metazoa</taxon>
        <taxon>Ecdysozoa</taxon>
        <taxon>Arthropoda</taxon>
        <taxon>Crustacea</taxon>
        <taxon>Multicrustacea</taxon>
        <taxon>Hexanauplia</taxon>
        <taxon>Copepoda</taxon>
        <taxon>Siphonostomatoida</taxon>
        <taxon>Caligidae</taxon>
        <taxon>Caligus</taxon>
    </lineage>
</organism>